<reference evidence="12" key="1">
    <citation type="submission" date="2013-08" db="EMBL/GenBank/DDBJ databases">
        <title>Gene expansion shapes genome architecture in the human pathogen Lichtheimia corymbifera: an evolutionary genomics analysis in the ancient terrestrial Mucorales (Mucoromycotina).</title>
        <authorList>
            <person name="Schwartze V.U."/>
            <person name="Winter S."/>
            <person name="Shelest E."/>
            <person name="Marcet-Houben M."/>
            <person name="Horn F."/>
            <person name="Wehner S."/>
            <person name="Hoffmann K."/>
            <person name="Riege K."/>
            <person name="Sammeth M."/>
            <person name="Nowrousian M."/>
            <person name="Valiante V."/>
            <person name="Linde J."/>
            <person name="Jacobsen I.D."/>
            <person name="Marz M."/>
            <person name="Brakhage A.A."/>
            <person name="Gabaldon T."/>
            <person name="Bocker S."/>
            <person name="Voigt K."/>
        </authorList>
    </citation>
    <scope>NUCLEOTIDE SEQUENCE [LARGE SCALE GENOMIC DNA]</scope>
    <source>
        <strain evidence="12">FSU 9682</strain>
    </source>
</reference>
<dbReference type="InterPro" id="IPR032430">
    <property type="entry name" value="Blm10_mid"/>
</dbReference>
<evidence type="ECO:0000256" key="8">
    <source>
        <dbReference type="ARBA" id="ARBA00023242"/>
    </source>
</evidence>
<evidence type="ECO:0000313" key="13">
    <source>
        <dbReference type="Proteomes" id="UP000027586"/>
    </source>
</evidence>
<evidence type="ECO:0000256" key="1">
    <source>
        <dbReference type="ARBA" id="ARBA00004324"/>
    </source>
</evidence>
<evidence type="ECO:0000259" key="9">
    <source>
        <dbReference type="Pfam" id="PF11919"/>
    </source>
</evidence>
<dbReference type="Proteomes" id="UP000027586">
    <property type="component" value="Unassembled WGS sequence"/>
</dbReference>
<dbReference type="OrthoDB" id="17907at2759"/>
<dbReference type="GO" id="GO:0016504">
    <property type="term" value="F:peptidase activator activity"/>
    <property type="evidence" value="ECO:0007669"/>
    <property type="project" value="InterPro"/>
</dbReference>
<evidence type="ECO:0000256" key="6">
    <source>
        <dbReference type="ARBA" id="ARBA00022763"/>
    </source>
</evidence>
<proteinExistence type="inferred from homology"/>
<dbReference type="PANTHER" id="PTHR32170:SF3">
    <property type="entry name" value="PROTEASOME ACTIVATOR COMPLEX SUBUNIT 4"/>
    <property type="match status" value="1"/>
</dbReference>
<keyword evidence="8" id="KW-0539">Nucleus</keyword>
<comment type="caution">
    <text evidence="12">The sequence shown here is derived from an EMBL/GenBank/DDBJ whole genome shotgun (WGS) entry which is preliminary data.</text>
</comment>
<dbReference type="GO" id="GO:0005829">
    <property type="term" value="C:cytosol"/>
    <property type="evidence" value="ECO:0007669"/>
    <property type="project" value="TreeGrafter"/>
</dbReference>
<keyword evidence="5" id="KW-0677">Repeat</keyword>
<dbReference type="EMBL" id="CBTN010000016">
    <property type="protein sequence ID" value="CDH53065.1"/>
    <property type="molecule type" value="Genomic_DNA"/>
</dbReference>
<dbReference type="InterPro" id="IPR021843">
    <property type="entry name" value="PSME4_C"/>
</dbReference>
<keyword evidence="6" id="KW-0227">DNA damage</keyword>
<evidence type="ECO:0000256" key="2">
    <source>
        <dbReference type="ARBA" id="ARBA00004496"/>
    </source>
</evidence>
<dbReference type="InterPro" id="IPR016024">
    <property type="entry name" value="ARM-type_fold"/>
</dbReference>
<dbReference type="GO" id="GO:0006281">
    <property type="term" value="P:DNA repair"/>
    <property type="evidence" value="ECO:0007669"/>
    <property type="project" value="UniProtKB-KW"/>
</dbReference>
<evidence type="ECO:0000259" key="10">
    <source>
        <dbReference type="Pfam" id="PF16507"/>
    </source>
</evidence>
<organism evidence="12 13">
    <name type="scientific">Lichtheimia corymbifera JMRC:FSU:9682</name>
    <dbReference type="NCBI Taxonomy" id="1263082"/>
    <lineage>
        <taxon>Eukaryota</taxon>
        <taxon>Fungi</taxon>
        <taxon>Fungi incertae sedis</taxon>
        <taxon>Mucoromycota</taxon>
        <taxon>Mucoromycotina</taxon>
        <taxon>Mucoromycetes</taxon>
        <taxon>Mucorales</taxon>
        <taxon>Lichtheimiaceae</taxon>
        <taxon>Lichtheimia</taxon>
    </lineage>
</organism>
<dbReference type="SUPFAM" id="SSF48371">
    <property type="entry name" value="ARM repeat"/>
    <property type="match status" value="1"/>
</dbReference>
<feature type="domain" description="Proteasome activator complex subunit 4-like HEAT repeat-like" evidence="11">
    <location>
        <begin position="1330"/>
        <end position="1541"/>
    </location>
</feature>
<dbReference type="GO" id="GO:0070628">
    <property type="term" value="F:proteasome binding"/>
    <property type="evidence" value="ECO:0007669"/>
    <property type="project" value="InterPro"/>
</dbReference>
<accession>A0A068RTP4</accession>
<feature type="domain" description="Proteasome activator complex subunit 4 C-terminal" evidence="9">
    <location>
        <begin position="1834"/>
        <end position="1920"/>
    </location>
</feature>
<evidence type="ECO:0000256" key="3">
    <source>
        <dbReference type="ARBA" id="ARBA00005739"/>
    </source>
</evidence>
<dbReference type="GO" id="GO:0016607">
    <property type="term" value="C:nuclear speck"/>
    <property type="evidence" value="ECO:0007669"/>
    <property type="project" value="UniProtKB-SubCell"/>
</dbReference>
<dbReference type="InterPro" id="IPR011989">
    <property type="entry name" value="ARM-like"/>
</dbReference>
<sequence length="1920" mass="217331">MEVDSSTIPQSVIDDDQHTMYYYQALPYAHLLDLEAKEWLDDIVTNLIACIKARDFSRGVAFWTKHLSLYRELKHDIPREARATLAKLLYTVVTIPGMDITIVESCANMCVRLIRKTHRLGPEDLTLPWKPLYEAIDRFIFGEFEARIYHSEKHINAVVRLADYAQRFFPPSATKEVLDTFLPMFSVDSMKDVAKTQGYLVLFLPPTIPRHSITNERLPGGDNAIHPKEYLPTLFSMWSIITASSTYDSQFITQLANIAEANIDDPSIDDTGLFTREQIKAVFTIGLQMMSIPVGSKDGSGIGGGRRSGSTGYGSNGRKNDIKAGDALLLRGKLERYRSLAKFIVYSIIPENEDGASYALTLLEELVQATELYYHPSNYGTWSFYLTLFMHHVAEMFLKRWQEEEDPSCNTPSTRRLTPALRKRFVLIIRPLTYLSIFGKDSFIVRTTQKTLKFLCWLEPNLIFPGLLERIYPSLETLTETHRTTSALGFLADTAMPLMARDHYAAGGKHLLPLLDLATPGIDMNDPIKSVITMLFINAVVALVPVTDLTTGASGYDNGYGGGVGYEGMDIDPSDPEAQLPREEEDRLCKTSTGVFEDWMAKFLRRVFAMLENLPQQNRTKNDGAYETGLTTMVMHTCDTLFGQLSDDMYNLALRMVVDFVGGQVLSNAIHAGGLLCTAVASANPAKAAKQLIPLCIGNIMSELEHGAASTVVNSATSTPIQSDSTLHWYQGILFSTVAAMGSELLNYKSEIINVLKEMTEKCRSRTGFTWSGKLLRASLKTLLAIYPRDFRSLTPKEWNNKECMENSHLLWGKPGDPKDLQIDWHVPTKEEIDFGMELLETFVVPSMNQVRELITNYGSSESSMATHEWTNLFCRHLSLIRNGLMGSTCLIPCNGFEPENDQERLMDGGDNDIIYNLEHPPKFSADYPLNDPQDPTYQRAKQLRKDIIQLTHEAIQFFQTKREDDLESLKVIIKISRTLVDDQGIDKKSMDGHSARYTMAHTMYKTPLGHKHYPRGILVHRAYLLHLRRLRTNVKMNTHASVLSSTFLRDLLELSLSSYAEIRKLSQSTLNAALRNFGGARKEIVPLIVDVLQPKEKVDKDAYANKMKGALYLLQQKNILSPCIHRSDLTPKFVLSICKAQHEDKPSIQELIRKLFISFISSSAIAAVLSRILVPEDDDKYLDELAQSDKINSLVDAYKAKVESIQHKRQEAYDDMVSSLLDLLEDPKLHWRFSTMAANVIQVFTRPETAPTARMATFAIKSTLSELSPMRRIGVSVTTQLLQYIEDRTLTQGDNDKLISKDINDPLEREVHVSQDLAQKYLSIMTQELTEESIAECPLVDEPSTGWYVWPEKFKGRTLRPATSGGDRAIDEASKGAYDEFERFFTSTSFWESLSKYMSQELSQAEEDLFNRVNVNLYENIFIIYEDKPISAMQEQLKKLCESMEQRSHQRAAAEMITGLVRGTVNWPLVKIQKLWEWLAPLLQSTFAAITPDSLTYWESCVKHCAVNWDPRRLHYLRQVVFGATFDPTSDAAFAEARKLLLARAMISELGWRGAPLVDGLLDTYFGHLAHPYKQVRECLGSNINEILQFHWAPSMLNVKEAIERNQQSDNGGVGNVPMTLDNRTRALLDTAVAQLDQWQAEDIESYKRASKTVLCWLHDALRQWRVECVLPYVVSLWKRIVTMQELHDDPDLQAMASSVLNALTQFVYPPAMVEKLLDEFVTVLTQSESWRIRTRTLPMLQVFFFRNLFNMSSDQIVRVMSVVGGLLLNAQIEVRQMAAITLGGLVRCSQRDAIESVQAQYSALLQTKVAKRRRDPETGKLIEVPGFDEAVLKKHAGVLGLSCLVGAFPYEVPKWMPNVLCQLASCMSDPAEIQSTVRKTFSDFRRTHSDTWHEDITKFTEDQLSILNDMLISPSYYA</sequence>
<dbReference type="InterPro" id="IPR055455">
    <property type="entry name" value="HEAT_PSME4"/>
</dbReference>
<name>A0A068RTP4_9FUNG</name>
<keyword evidence="7" id="KW-0234">DNA repair</keyword>
<dbReference type="PANTHER" id="PTHR32170">
    <property type="entry name" value="PROTEASOME ACTIVATOR COMPLEX SUBUNIT 4"/>
    <property type="match status" value="1"/>
</dbReference>
<dbReference type="Pfam" id="PF16507">
    <property type="entry name" value="HEAT_PSME4_mid"/>
    <property type="match status" value="1"/>
</dbReference>
<dbReference type="Pfam" id="PF11919">
    <property type="entry name" value="PSME4_C"/>
    <property type="match status" value="1"/>
</dbReference>
<dbReference type="InterPro" id="IPR035309">
    <property type="entry name" value="PSME4"/>
</dbReference>
<evidence type="ECO:0000256" key="7">
    <source>
        <dbReference type="ARBA" id="ARBA00023204"/>
    </source>
</evidence>
<dbReference type="GO" id="GO:0010499">
    <property type="term" value="P:proteasomal ubiquitin-independent protein catabolic process"/>
    <property type="evidence" value="ECO:0007669"/>
    <property type="project" value="TreeGrafter"/>
</dbReference>
<dbReference type="Pfam" id="PF23096">
    <property type="entry name" value="HEAT_PSME4"/>
    <property type="match status" value="1"/>
</dbReference>
<evidence type="ECO:0000259" key="11">
    <source>
        <dbReference type="Pfam" id="PF23096"/>
    </source>
</evidence>
<comment type="similarity">
    <text evidence="3">Belongs to the BLM10 family.</text>
</comment>
<keyword evidence="4" id="KW-0963">Cytoplasm</keyword>
<keyword evidence="13" id="KW-1185">Reference proteome</keyword>
<evidence type="ECO:0000313" key="12">
    <source>
        <dbReference type="EMBL" id="CDH53065.1"/>
    </source>
</evidence>
<dbReference type="Gene3D" id="1.25.10.10">
    <property type="entry name" value="Leucine-rich Repeat Variant"/>
    <property type="match status" value="1"/>
</dbReference>
<dbReference type="STRING" id="1263082.A0A068RTP4"/>
<dbReference type="VEuPathDB" id="FungiDB:LCOR_04470.1"/>
<gene>
    <name evidence="12" type="ORF">LCOR_04470.1</name>
</gene>
<feature type="domain" description="Proteasome activator Blm10 middle HEAT repeats region" evidence="10">
    <location>
        <begin position="363"/>
        <end position="891"/>
    </location>
</feature>
<evidence type="ECO:0000256" key="5">
    <source>
        <dbReference type="ARBA" id="ARBA00022737"/>
    </source>
</evidence>
<evidence type="ECO:0000256" key="4">
    <source>
        <dbReference type="ARBA" id="ARBA00022490"/>
    </source>
</evidence>
<comment type="subcellular location">
    <subcellularLocation>
        <location evidence="2">Cytoplasm</location>
    </subcellularLocation>
    <subcellularLocation>
        <location evidence="1">Nucleus speckle</location>
    </subcellularLocation>
</comment>
<protein>
    <submittedName>
        <fullName evidence="12">Arm repeat-containing protein</fullName>
    </submittedName>
</protein>